<name>A0ABR2YKL8_9CHLO</name>
<organism evidence="8 9">
    <name type="scientific">Coccomyxa subellipsoidea</name>
    <dbReference type="NCBI Taxonomy" id="248742"/>
    <lineage>
        <taxon>Eukaryota</taxon>
        <taxon>Viridiplantae</taxon>
        <taxon>Chlorophyta</taxon>
        <taxon>core chlorophytes</taxon>
        <taxon>Trebouxiophyceae</taxon>
        <taxon>Trebouxiophyceae incertae sedis</taxon>
        <taxon>Coccomyxaceae</taxon>
        <taxon>Coccomyxa</taxon>
    </lineage>
</organism>
<dbReference type="Pfam" id="PF10168">
    <property type="entry name" value="Nup88"/>
    <property type="match status" value="1"/>
</dbReference>
<dbReference type="PANTHER" id="PTHR13257">
    <property type="entry name" value="NUCLEOPORIN NUP84-RELATED"/>
    <property type="match status" value="1"/>
</dbReference>
<keyword evidence="6" id="KW-0906">Nuclear pore complex</keyword>
<dbReference type="EMBL" id="JALJOT010000010">
    <property type="protein sequence ID" value="KAK9906893.1"/>
    <property type="molecule type" value="Genomic_DNA"/>
</dbReference>
<evidence type="ECO:0008006" key="10">
    <source>
        <dbReference type="Google" id="ProtNLM"/>
    </source>
</evidence>
<comment type="subcellular location">
    <subcellularLocation>
        <location evidence="1">Nucleus</location>
        <location evidence="1">Nuclear pore complex</location>
    </subcellularLocation>
</comment>
<accession>A0ABR2YKL8</accession>
<evidence type="ECO:0000256" key="7">
    <source>
        <dbReference type="ARBA" id="ARBA00023242"/>
    </source>
</evidence>
<dbReference type="InterPro" id="IPR037700">
    <property type="entry name" value="NUP88/NUP82"/>
</dbReference>
<keyword evidence="4" id="KW-0653">Protein transport</keyword>
<dbReference type="Proteomes" id="UP001491310">
    <property type="component" value="Unassembled WGS sequence"/>
</dbReference>
<evidence type="ECO:0000256" key="4">
    <source>
        <dbReference type="ARBA" id="ARBA00022927"/>
    </source>
</evidence>
<proteinExistence type="predicted"/>
<keyword evidence="2" id="KW-0813">Transport</keyword>
<keyword evidence="5" id="KW-0811">Translocation</keyword>
<evidence type="ECO:0000256" key="5">
    <source>
        <dbReference type="ARBA" id="ARBA00023010"/>
    </source>
</evidence>
<keyword evidence="7" id="KW-0539">Nucleus</keyword>
<reference evidence="8 9" key="1">
    <citation type="journal article" date="2024" name="Nat. Commun.">
        <title>Phylogenomics reveals the evolutionary origins of lichenization in chlorophyte algae.</title>
        <authorList>
            <person name="Puginier C."/>
            <person name="Libourel C."/>
            <person name="Otte J."/>
            <person name="Skaloud P."/>
            <person name="Haon M."/>
            <person name="Grisel S."/>
            <person name="Petersen M."/>
            <person name="Berrin J.G."/>
            <person name="Delaux P.M."/>
            <person name="Dal Grande F."/>
            <person name="Keller J."/>
        </authorList>
    </citation>
    <scope>NUCLEOTIDE SEQUENCE [LARGE SCALE GENOMIC DNA]</scope>
    <source>
        <strain evidence="8 9">SAG 216-7</strain>
    </source>
</reference>
<keyword evidence="9" id="KW-1185">Reference proteome</keyword>
<dbReference type="PANTHER" id="PTHR13257:SF0">
    <property type="entry name" value="NUCLEAR PORE COMPLEX PROTEIN NUP88"/>
    <property type="match status" value="1"/>
</dbReference>
<gene>
    <name evidence="8" type="ORF">WJX75_009838</name>
</gene>
<comment type="caution">
    <text evidence="8">The sequence shown here is derived from an EMBL/GenBank/DDBJ whole genome shotgun (WGS) entry which is preliminary data.</text>
</comment>
<evidence type="ECO:0000256" key="2">
    <source>
        <dbReference type="ARBA" id="ARBA00022448"/>
    </source>
</evidence>
<evidence type="ECO:0000256" key="3">
    <source>
        <dbReference type="ARBA" id="ARBA00022816"/>
    </source>
</evidence>
<sequence length="700" mass="74585">MANMLTVGSGGLIRLRDIRQELISGEWSRESGALGSTGAKLSLSRTLRPQPSLGVRAAQLSVSHDGAYAAATGTSPEDPDQAAIALLDLTFRRPAARDGTGAERCETAQIDEEHFRSRPGLRVLQMGWHPGSSTHLAVLTSDNNWQLYHVGDLSHPEQRFELRLQRRRGVGVDGGEGRRAVAFTFGTQHSWQRFTVFFLCSDGAIFALCPVACFGAGVPVSAVQALSEAAAERDDLPNSDTTRAWLQQALSGPTVQGSLAGGGVSVQRHALDEHVPALSGPLGVACAEGAAGSFLEWAEEEDEAVSLCVNWFGGAATVLAVASAGGLLGLHLLAEDIFPTWAESAPLCLTDDRFLLGVRSEVPVVDQAPPSLLLLDLTAAWAITLSWLPALANFLAEDREALEEVAQLPPPRVEELFTAKPGNAIAGACVVGDALSGTALVLLTADGAHHCLWPSGSLPSDQEPGSAQPDAAVRELEEQVQQLYGALLRGPKGQSRAEDRGLAVSSPEGTKALGEGIRSLLECHVEFIHQGHHHLLPRVEELKQAGEAQLHQLERMNDLHAAIQQSQASLIARLDRATKLHANLQSRVRLLAELHYQLPRPLSVAEARVRDLVIPDAEAALADLQRSVQGAQRRWFGLGSKAQLRGAGPVTSAVMSPSVPAAQLRRVRAALAEQAALTVSASRGLAAMETWVKAWQPNAF</sequence>
<protein>
    <recommendedName>
        <fullName evidence="10">Nuclear pore complex protein Nup88</fullName>
    </recommendedName>
</protein>
<evidence type="ECO:0000313" key="9">
    <source>
        <dbReference type="Proteomes" id="UP001491310"/>
    </source>
</evidence>
<keyword evidence="3" id="KW-0509">mRNA transport</keyword>
<evidence type="ECO:0000313" key="8">
    <source>
        <dbReference type="EMBL" id="KAK9906893.1"/>
    </source>
</evidence>
<evidence type="ECO:0000256" key="6">
    <source>
        <dbReference type="ARBA" id="ARBA00023132"/>
    </source>
</evidence>
<evidence type="ECO:0000256" key="1">
    <source>
        <dbReference type="ARBA" id="ARBA00004567"/>
    </source>
</evidence>
<dbReference type="InterPro" id="IPR019321">
    <property type="entry name" value="Nucleoporin_Nup88"/>
</dbReference>